<keyword evidence="2" id="KW-0812">Transmembrane</keyword>
<accession>A0ABV0ERJ5</accession>
<evidence type="ECO:0000256" key="2">
    <source>
        <dbReference type="SAM" id="Phobius"/>
    </source>
</evidence>
<sequence length="80" mass="9255">MFLFFFILFLLSFGGILYFNERNQKYHKISVVLAAISFIVSCALFPTDRLIEYMSTIDGPPTEEQHNISPFKISHGINKH</sequence>
<proteinExistence type="predicted"/>
<name>A0ABV0ERJ5_9ENTE</name>
<evidence type="ECO:0000313" key="3">
    <source>
        <dbReference type="EMBL" id="MEO1770193.1"/>
    </source>
</evidence>
<evidence type="ECO:0000313" key="4">
    <source>
        <dbReference type="Proteomes" id="UP000664357"/>
    </source>
</evidence>
<organism evidence="3 4">
    <name type="scientific">Candidatus Enterococcus ferrettii</name>
    <dbReference type="NCBI Taxonomy" id="2815324"/>
    <lineage>
        <taxon>Bacteria</taxon>
        <taxon>Bacillati</taxon>
        <taxon>Bacillota</taxon>
        <taxon>Bacilli</taxon>
        <taxon>Lactobacillales</taxon>
        <taxon>Enterococcaceae</taxon>
        <taxon>Enterococcus</taxon>
    </lineage>
</organism>
<gene>
    <name evidence="3" type="ORF">JZO67_002144</name>
</gene>
<feature type="region of interest" description="Disordered" evidence="1">
    <location>
        <begin position="61"/>
        <end position="80"/>
    </location>
</feature>
<feature type="transmembrane region" description="Helical" evidence="2">
    <location>
        <begin position="29"/>
        <end position="47"/>
    </location>
</feature>
<reference evidence="3 4" key="1">
    <citation type="submission" date="2024-02" db="EMBL/GenBank/DDBJ databases">
        <title>The Genome Sequence of Enterococcus sp. DIV0159.</title>
        <authorList>
            <person name="Earl A."/>
            <person name="Manson A."/>
            <person name="Gilmore M."/>
            <person name="Sanders J."/>
            <person name="Shea T."/>
            <person name="Howe W."/>
            <person name="Livny J."/>
            <person name="Cuomo C."/>
            <person name="Neafsey D."/>
            <person name="Birren B."/>
        </authorList>
    </citation>
    <scope>NUCLEOTIDE SEQUENCE [LARGE SCALE GENOMIC DNA]</scope>
    <source>
        <strain evidence="3 4">665A</strain>
    </source>
</reference>
<dbReference type="Proteomes" id="UP000664357">
    <property type="component" value="Unassembled WGS sequence"/>
</dbReference>
<keyword evidence="2" id="KW-1133">Transmembrane helix</keyword>
<keyword evidence="4" id="KW-1185">Reference proteome</keyword>
<keyword evidence="2" id="KW-0472">Membrane</keyword>
<comment type="caution">
    <text evidence="3">The sequence shown here is derived from an EMBL/GenBank/DDBJ whole genome shotgun (WGS) entry which is preliminary data.</text>
</comment>
<dbReference type="EMBL" id="JAFREL020000001">
    <property type="protein sequence ID" value="MEO1770193.1"/>
    <property type="molecule type" value="Genomic_DNA"/>
</dbReference>
<protein>
    <submittedName>
        <fullName evidence="3">Uncharacterized protein</fullName>
    </submittedName>
</protein>
<evidence type="ECO:0000256" key="1">
    <source>
        <dbReference type="SAM" id="MobiDB-lite"/>
    </source>
</evidence>